<evidence type="ECO:0000313" key="2">
    <source>
        <dbReference type="Proteomes" id="UP001362999"/>
    </source>
</evidence>
<dbReference type="EMBL" id="JAWWNJ010000077">
    <property type="protein sequence ID" value="KAK7005977.1"/>
    <property type="molecule type" value="Genomic_DNA"/>
</dbReference>
<gene>
    <name evidence="1" type="ORF">R3P38DRAFT_3326418</name>
</gene>
<sequence>MMSPEKTNKGKERFIRNGLAARATALYDRTHASMSLWDADLSLSLANSASSSRRGLDPDLRLRILHILHIPSPVSNPSSNISIPGVALCHLLTSPPPLDHPSSVHSLSKGGIHAVLFSFSSLAPPRLHALAQLCIRNPEDFAEGQEVYVWKPWQLLPMDTDALRRSIATSVDTDAAEEAAAAVDVFDLFGSGPSKAQCRDHVSQTALVCERFVILK</sequence>
<proteinExistence type="predicted"/>
<protein>
    <submittedName>
        <fullName evidence="1">Uncharacterized protein</fullName>
    </submittedName>
</protein>
<reference evidence="1 2" key="1">
    <citation type="journal article" date="2024" name="J Genomics">
        <title>Draft genome sequencing and assembly of Favolaschia claudopus CIRM-BRFM 2984 isolated from oak limbs.</title>
        <authorList>
            <person name="Navarro D."/>
            <person name="Drula E."/>
            <person name="Chaduli D."/>
            <person name="Cazenave R."/>
            <person name="Ahrendt S."/>
            <person name="Wang J."/>
            <person name="Lipzen A."/>
            <person name="Daum C."/>
            <person name="Barry K."/>
            <person name="Grigoriev I.V."/>
            <person name="Favel A."/>
            <person name="Rosso M.N."/>
            <person name="Martin F."/>
        </authorList>
    </citation>
    <scope>NUCLEOTIDE SEQUENCE [LARGE SCALE GENOMIC DNA]</scope>
    <source>
        <strain evidence="1 2">CIRM-BRFM 2984</strain>
    </source>
</reference>
<keyword evidence="2" id="KW-1185">Reference proteome</keyword>
<comment type="caution">
    <text evidence="1">The sequence shown here is derived from an EMBL/GenBank/DDBJ whole genome shotgun (WGS) entry which is preliminary data.</text>
</comment>
<dbReference type="Proteomes" id="UP001362999">
    <property type="component" value="Unassembled WGS sequence"/>
</dbReference>
<dbReference type="AlphaFoldDB" id="A0AAW0AAH3"/>
<organism evidence="1 2">
    <name type="scientific">Favolaschia claudopus</name>
    <dbReference type="NCBI Taxonomy" id="2862362"/>
    <lineage>
        <taxon>Eukaryota</taxon>
        <taxon>Fungi</taxon>
        <taxon>Dikarya</taxon>
        <taxon>Basidiomycota</taxon>
        <taxon>Agaricomycotina</taxon>
        <taxon>Agaricomycetes</taxon>
        <taxon>Agaricomycetidae</taxon>
        <taxon>Agaricales</taxon>
        <taxon>Marasmiineae</taxon>
        <taxon>Mycenaceae</taxon>
        <taxon>Favolaschia</taxon>
    </lineage>
</organism>
<name>A0AAW0AAH3_9AGAR</name>
<evidence type="ECO:0000313" key="1">
    <source>
        <dbReference type="EMBL" id="KAK7005977.1"/>
    </source>
</evidence>
<accession>A0AAW0AAH3</accession>